<proteinExistence type="predicted"/>
<dbReference type="Proteomes" id="UP001524944">
    <property type="component" value="Unassembled WGS sequence"/>
</dbReference>
<protein>
    <submittedName>
        <fullName evidence="3">Stp1/IreP family PP2C-type Ser/Thr phosphatase</fullName>
    </submittedName>
</protein>
<dbReference type="PANTHER" id="PTHR47992">
    <property type="entry name" value="PROTEIN PHOSPHATASE"/>
    <property type="match status" value="1"/>
</dbReference>
<comment type="caution">
    <text evidence="3">The sequence shown here is derived from an EMBL/GenBank/DDBJ whole genome shotgun (WGS) entry which is preliminary data.</text>
</comment>
<dbReference type="SUPFAM" id="SSF81606">
    <property type="entry name" value="PP2C-like"/>
    <property type="match status" value="1"/>
</dbReference>
<dbReference type="CDD" id="cd00143">
    <property type="entry name" value="PP2Cc"/>
    <property type="match status" value="1"/>
</dbReference>
<evidence type="ECO:0000259" key="1">
    <source>
        <dbReference type="PROSITE" id="PS50042"/>
    </source>
</evidence>
<dbReference type="NCBIfam" id="NF033484">
    <property type="entry name" value="Stp1_PP2C_phos"/>
    <property type="match status" value="1"/>
</dbReference>
<reference evidence="3 4" key="1">
    <citation type="submission" date="2022-08" db="EMBL/GenBank/DDBJ databases">
        <title>Proteogenomics of the novel Dehalobacterium formicoaceticum strain EZ94 highlights a key role of methyltransferases during anaerobic dichloromethane degradation.</title>
        <authorList>
            <person name="Wasmund K."/>
        </authorList>
    </citation>
    <scope>NUCLEOTIDE SEQUENCE [LARGE SCALE GENOMIC DNA]</scope>
    <source>
        <strain evidence="3 4">EZ94</strain>
    </source>
</reference>
<evidence type="ECO:0000313" key="4">
    <source>
        <dbReference type="Proteomes" id="UP001524944"/>
    </source>
</evidence>
<dbReference type="EMBL" id="JANPWE010000001">
    <property type="protein sequence ID" value="MCR6544643.1"/>
    <property type="molecule type" value="Genomic_DNA"/>
</dbReference>
<dbReference type="RefSeq" id="WP_089610139.1">
    <property type="nucleotide sequence ID" value="NZ_CP022121.1"/>
</dbReference>
<accession>A0ABT1Y259</accession>
<dbReference type="SMART" id="SM00331">
    <property type="entry name" value="PP2C_SIG"/>
    <property type="match status" value="1"/>
</dbReference>
<dbReference type="InterPro" id="IPR036457">
    <property type="entry name" value="PPM-type-like_dom_sf"/>
</dbReference>
<dbReference type="Gene3D" id="3.60.40.10">
    <property type="entry name" value="PPM-type phosphatase domain"/>
    <property type="match status" value="1"/>
</dbReference>
<gene>
    <name evidence="3" type="ORF">NVS47_03790</name>
</gene>
<dbReference type="Pfam" id="PF13672">
    <property type="entry name" value="PP2C_2"/>
    <property type="match status" value="1"/>
</dbReference>
<dbReference type="PROSITE" id="PS50042">
    <property type="entry name" value="CNMP_BINDING_3"/>
    <property type="match status" value="1"/>
</dbReference>
<dbReference type="InterPro" id="IPR000595">
    <property type="entry name" value="cNMP-bd_dom"/>
</dbReference>
<organism evidence="3 4">
    <name type="scientific">Dehalobacterium formicoaceticum</name>
    <dbReference type="NCBI Taxonomy" id="51515"/>
    <lineage>
        <taxon>Bacteria</taxon>
        <taxon>Bacillati</taxon>
        <taxon>Bacillota</taxon>
        <taxon>Clostridia</taxon>
        <taxon>Eubacteriales</taxon>
        <taxon>Peptococcaceae</taxon>
        <taxon>Dehalobacterium</taxon>
    </lineage>
</organism>
<feature type="domain" description="PPM-type phosphatase" evidence="2">
    <location>
        <begin position="2"/>
        <end position="235"/>
    </location>
</feature>
<sequence>MYAEVVSDVGLVRKNNEDSLWCDLEQQLFAVADGMGGSLAGEVASKMAIETVAQMVALPSNDPPGEILRHSFYQANNSIFQQSREHKEYSGMGTTMSALWIVDGKAYFCHVGDSRIYLIREGKIRLLTQDHSLVGELMRGGGLTEVEAMTHPQKNVLTRALGVNAHVEVDTMELDTYGGDYFILCTDGLSNLIRSEEMIALLTPGKRLRAAADELLKLALARGGSDNITAILIYRVSVS</sequence>
<dbReference type="SMART" id="SM00332">
    <property type="entry name" value="PP2Cc"/>
    <property type="match status" value="1"/>
</dbReference>
<dbReference type="InterPro" id="IPR001932">
    <property type="entry name" value="PPM-type_phosphatase-like_dom"/>
</dbReference>
<dbReference type="PROSITE" id="PS51746">
    <property type="entry name" value="PPM_2"/>
    <property type="match status" value="1"/>
</dbReference>
<feature type="domain" description="Cyclic nucleotide-binding" evidence="1">
    <location>
        <begin position="116"/>
        <end position="175"/>
    </location>
</feature>
<dbReference type="InterPro" id="IPR015655">
    <property type="entry name" value="PP2C"/>
</dbReference>
<keyword evidence="4" id="KW-1185">Reference proteome</keyword>
<evidence type="ECO:0000259" key="2">
    <source>
        <dbReference type="PROSITE" id="PS51746"/>
    </source>
</evidence>
<evidence type="ECO:0000313" key="3">
    <source>
        <dbReference type="EMBL" id="MCR6544643.1"/>
    </source>
</evidence>
<name>A0ABT1Y259_9FIRM</name>